<reference evidence="3" key="2">
    <citation type="submission" date="2021-03" db="UniProtKB">
        <authorList>
            <consortium name="EnsemblPlants"/>
        </authorList>
    </citation>
    <scope>IDENTIFICATION</scope>
</reference>
<evidence type="ECO:0000313" key="4">
    <source>
        <dbReference type="Proteomes" id="UP000596660"/>
    </source>
</evidence>
<dbReference type="Gene3D" id="3.30.420.10">
    <property type="entry name" value="Ribonuclease H-like superfamily/Ribonuclease H"/>
    <property type="match status" value="1"/>
</dbReference>
<dbReference type="GO" id="GO:0003676">
    <property type="term" value="F:nucleic acid binding"/>
    <property type="evidence" value="ECO:0007669"/>
    <property type="project" value="InterPro"/>
</dbReference>
<keyword evidence="4" id="KW-1185">Reference proteome</keyword>
<dbReference type="SUPFAM" id="SSF53098">
    <property type="entry name" value="Ribonuclease H-like"/>
    <property type="match status" value="1"/>
</dbReference>
<feature type="region of interest" description="Disordered" evidence="1">
    <location>
        <begin position="1"/>
        <end position="20"/>
    </location>
</feature>
<evidence type="ECO:0000259" key="2">
    <source>
        <dbReference type="Pfam" id="PF13456"/>
    </source>
</evidence>
<protein>
    <recommendedName>
        <fullName evidence="2">RNase H type-1 domain-containing protein</fullName>
    </recommendedName>
</protein>
<dbReference type="PANTHER" id="PTHR47723:SF20">
    <property type="entry name" value="RNASE H TYPE-1 DOMAIN-CONTAINING PROTEIN"/>
    <property type="match status" value="1"/>
</dbReference>
<dbReference type="InterPro" id="IPR036397">
    <property type="entry name" value="RNaseH_sf"/>
</dbReference>
<dbReference type="EnsemblPlants" id="AUR62042608-RA">
    <property type="protein sequence ID" value="AUR62042608-RA:cds"/>
    <property type="gene ID" value="AUR62042608"/>
</dbReference>
<feature type="compositionally biased region" description="Polar residues" evidence="1">
    <location>
        <begin position="1"/>
        <end position="17"/>
    </location>
</feature>
<sequence length="189" mass="21238">MKMSQVEATSSRSNPSPRTWAPPPVGFYKINTDGSWIDINNDGAGGVLRCHKRKWQIGFSMRLNTVGPVSAVLLAIREGLSTAWERQIRFVQLEIDAKALKYMLENPTRYMDDKLAAIIGDISKLLAKEWVVNILHVKRTGNKIAHGLANLGRRLPEDSDTVYHFYSPSSLTEVYMKELTTSMDMLNVG</sequence>
<proteinExistence type="predicted"/>
<accession>A0A803N9H4</accession>
<name>A0A803N9H4_CHEQI</name>
<dbReference type="OMA" id="RNDIESH"/>
<dbReference type="Proteomes" id="UP000596660">
    <property type="component" value="Unplaced"/>
</dbReference>
<dbReference type="GO" id="GO:0004523">
    <property type="term" value="F:RNA-DNA hybrid ribonuclease activity"/>
    <property type="evidence" value="ECO:0007669"/>
    <property type="project" value="InterPro"/>
</dbReference>
<dbReference type="Pfam" id="PF13456">
    <property type="entry name" value="RVT_3"/>
    <property type="match status" value="1"/>
</dbReference>
<dbReference type="Gramene" id="AUR62042608-RA">
    <property type="protein sequence ID" value="AUR62042608-RA:cds"/>
    <property type="gene ID" value="AUR62042608"/>
</dbReference>
<dbReference type="AlphaFoldDB" id="A0A803N9H4"/>
<organism evidence="3 4">
    <name type="scientific">Chenopodium quinoa</name>
    <name type="common">Quinoa</name>
    <dbReference type="NCBI Taxonomy" id="63459"/>
    <lineage>
        <taxon>Eukaryota</taxon>
        <taxon>Viridiplantae</taxon>
        <taxon>Streptophyta</taxon>
        <taxon>Embryophyta</taxon>
        <taxon>Tracheophyta</taxon>
        <taxon>Spermatophyta</taxon>
        <taxon>Magnoliopsida</taxon>
        <taxon>eudicotyledons</taxon>
        <taxon>Gunneridae</taxon>
        <taxon>Pentapetalae</taxon>
        <taxon>Caryophyllales</taxon>
        <taxon>Chenopodiaceae</taxon>
        <taxon>Chenopodioideae</taxon>
        <taxon>Atripliceae</taxon>
        <taxon>Chenopodium</taxon>
    </lineage>
</organism>
<dbReference type="InterPro" id="IPR002156">
    <property type="entry name" value="RNaseH_domain"/>
</dbReference>
<dbReference type="InterPro" id="IPR053151">
    <property type="entry name" value="RNase_H-like"/>
</dbReference>
<feature type="domain" description="RNase H type-1" evidence="2">
    <location>
        <begin position="31"/>
        <end position="151"/>
    </location>
</feature>
<evidence type="ECO:0000313" key="3">
    <source>
        <dbReference type="EnsemblPlants" id="AUR62042608-RA:cds"/>
    </source>
</evidence>
<evidence type="ECO:0000256" key="1">
    <source>
        <dbReference type="SAM" id="MobiDB-lite"/>
    </source>
</evidence>
<dbReference type="PANTHER" id="PTHR47723">
    <property type="entry name" value="OS05G0353850 PROTEIN"/>
    <property type="match status" value="1"/>
</dbReference>
<dbReference type="CDD" id="cd06222">
    <property type="entry name" value="RNase_H_like"/>
    <property type="match status" value="1"/>
</dbReference>
<reference evidence="3" key="1">
    <citation type="journal article" date="2017" name="Nature">
        <title>The genome of Chenopodium quinoa.</title>
        <authorList>
            <person name="Jarvis D.E."/>
            <person name="Ho Y.S."/>
            <person name="Lightfoot D.J."/>
            <person name="Schmoeckel S.M."/>
            <person name="Li B."/>
            <person name="Borm T.J.A."/>
            <person name="Ohyanagi H."/>
            <person name="Mineta K."/>
            <person name="Michell C.T."/>
            <person name="Saber N."/>
            <person name="Kharbatia N.M."/>
            <person name="Rupper R.R."/>
            <person name="Sharp A.R."/>
            <person name="Dally N."/>
            <person name="Boughton B.A."/>
            <person name="Woo Y.H."/>
            <person name="Gao G."/>
            <person name="Schijlen E.G.W.M."/>
            <person name="Guo X."/>
            <person name="Momin A.A."/>
            <person name="Negrao S."/>
            <person name="Al-Babili S."/>
            <person name="Gehring C."/>
            <person name="Roessner U."/>
            <person name="Jung C."/>
            <person name="Murphy K."/>
            <person name="Arold S.T."/>
            <person name="Gojobori T."/>
            <person name="van der Linden C.G."/>
            <person name="van Loo E.N."/>
            <person name="Jellen E.N."/>
            <person name="Maughan P.J."/>
            <person name="Tester M."/>
        </authorList>
    </citation>
    <scope>NUCLEOTIDE SEQUENCE [LARGE SCALE GENOMIC DNA]</scope>
    <source>
        <strain evidence="3">cv. PI 614886</strain>
    </source>
</reference>
<dbReference type="InterPro" id="IPR044730">
    <property type="entry name" value="RNase_H-like_dom_plant"/>
</dbReference>
<dbReference type="InterPro" id="IPR012337">
    <property type="entry name" value="RNaseH-like_sf"/>
</dbReference>